<dbReference type="EMBL" id="MIGC01001201">
    <property type="protein sequence ID" value="PHJ23319.1"/>
    <property type="molecule type" value="Genomic_DNA"/>
</dbReference>
<evidence type="ECO:0000256" key="1">
    <source>
        <dbReference type="SAM" id="MobiDB-lite"/>
    </source>
</evidence>
<feature type="region of interest" description="Disordered" evidence="1">
    <location>
        <begin position="376"/>
        <end position="401"/>
    </location>
</feature>
<dbReference type="GeneID" id="94426239"/>
<dbReference type="Proteomes" id="UP000221165">
    <property type="component" value="Unassembled WGS sequence"/>
</dbReference>
<gene>
    <name evidence="2" type="ORF">CSUI_002829</name>
</gene>
<dbReference type="VEuPathDB" id="ToxoDB:CSUI_002829"/>
<sequence length="424" mass="46369">MGRAVDSTPPVQCPSRPRIGRCQARNFLNALLLNSVVKTRRMLLLTWILSVVIPWPSSPYSHCRVLSRERSDAAGGLLFARGQESHAGESPSALEYKIPLPLVPDKIRAVQNHLESGHHRLVTGGVSFRCQTAARLFSHSFQKLGPSLVSCCARNAADTLEHQKAILANPDKSGLLEPLLDLQEQLETENYEIAVRNVREKYGDLYARVRKTDARMHALLEHHELRGRPLVPGNGDIQVGPPKRCSKGIAAFSLSGCAAIRFVKAEAAATARAAVTVAYERGLLAQLANQKESFDIDTQTQEATGASHEKHGAKLSDAYNATYNSSSSESKHRDQDADADYLTGIARAAHARIRSYVVDLDEICVRSAVHVLSERPPQEVPEVTDVTAGNPGDESGIGSPRKYIREVSVETDARQALPLTIEQE</sequence>
<organism evidence="2 3">
    <name type="scientific">Cystoisospora suis</name>
    <dbReference type="NCBI Taxonomy" id="483139"/>
    <lineage>
        <taxon>Eukaryota</taxon>
        <taxon>Sar</taxon>
        <taxon>Alveolata</taxon>
        <taxon>Apicomplexa</taxon>
        <taxon>Conoidasida</taxon>
        <taxon>Coccidia</taxon>
        <taxon>Eucoccidiorida</taxon>
        <taxon>Eimeriorina</taxon>
        <taxon>Sarcocystidae</taxon>
        <taxon>Cystoisospora</taxon>
    </lineage>
</organism>
<evidence type="ECO:0000313" key="3">
    <source>
        <dbReference type="Proteomes" id="UP000221165"/>
    </source>
</evidence>
<name>A0A2C6L4Z3_9APIC</name>
<dbReference type="AlphaFoldDB" id="A0A2C6L4Z3"/>
<evidence type="ECO:0000313" key="2">
    <source>
        <dbReference type="EMBL" id="PHJ23319.1"/>
    </source>
</evidence>
<protein>
    <submittedName>
        <fullName evidence="2">Uncharacterized protein</fullName>
    </submittedName>
</protein>
<accession>A0A2C6L4Z3</accession>
<dbReference type="RefSeq" id="XP_067924995.1">
    <property type="nucleotide sequence ID" value="XM_068063028.1"/>
</dbReference>
<proteinExistence type="predicted"/>
<reference evidence="2 3" key="1">
    <citation type="journal article" date="2017" name="Int. J. Parasitol.">
        <title>The genome of the protozoan parasite Cystoisospora suis and a reverse vaccinology approach to identify vaccine candidates.</title>
        <authorList>
            <person name="Palmieri N."/>
            <person name="Shrestha A."/>
            <person name="Ruttkowski B."/>
            <person name="Beck T."/>
            <person name="Vogl C."/>
            <person name="Tomley F."/>
            <person name="Blake D.P."/>
            <person name="Joachim A."/>
        </authorList>
    </citation>
    <scope>NUCLEOTIDE SEQUENCE [LARGE SCALE GENOMIC DNA]</scope>
    <source>
        <strain evidence="2 3">Wien I</strain>
    </source>
</reference>
<keyword evidence="3" id="KW-1185">Reference proteome</keyword>
<comment type="caution">
    <text evidence="2">The sequence shown here is derived from an EMBL/GenBank/DDBJ whole genome shotgun (WGS) entry which is preliminary data.</text>
</comment>